<feature type="binding site" evidence="7">
    <location>
        <position position="225"/>
    </location>
    <ligand>
        <name>substrate</name>
    </ligand>
</feature>
<dbReference type="Proteomes" id="UP001299970">
    <property type="component" value="Unassembled WGS sequence"/>
</dbReference>
<comment type="pathway">
    <text evidence="1 7">Carbohydrate degradation; pentose phosphate pathway; D-ribulose 5-phosphate from D-glucose 6-phosphate (oxidative stage): step 1/3.</text>
</comment>
<protein>
    <recommendedName>
        <fullName evidence="7">Glucose-6-phosphate 1-dehydrogenase</fullName>
        <shortName evidence="7">G6PD</shortName>
        <ecNumber evidence="7">1.1.1.49</ecNumber>
    </recommendedName>
</protein>
<comment type="catalytic activity">
    <reaction evidence="7">
        <text>D-glucose 6-phosphate + NADP(+) = 6-phospho-D-glucono-1,5-lactone + NADPH + H(+)</text>
        <dbReference type="Rhea" id="RHEA:15841"/>
        <dbReference type="ChEBI" id="CHEBI:15378"/>
        <dbReference type="ChEBI" id="CHEBI:57783"/>
        <dbReference type="ChEBI" id="CHEBI:57955"/>
        <dbReference type="ChEBI" id="CHEBI:58349"/>
        <dbReference type="ChEBI" id="CHEBI:61548"/>
        <dbReference type="EC" id="1.1.1.49"/>
    </reaction>
</comment>
<sequence>MTAADPAATGLAAWHPGPRADVLVLFGVTGDLARKMILPALYRLVERGELTVPVIGVARTDWNTEKLREHVGHSVEAALDDVEPAALRRLQGLVHLVSGDYGDPLTFERLAYAVHRHAGQSAFAVHYLAVPPGLFGVVADGLAAVGLHEFSRLVVEKPFGRDLDSARTLDALLRRHFADERIFRVDHYLGKEPVEDLLVLRFANTLLEPIWNRTWVERIEITMAEDFDVAERGSFYDSVGAVRDVVQNHLLQVLAYLTMDAPHTDAAHDQHDAKNHLLRAVRPVDPAEVVRGQYIGYQEAAGVEAGSTTETYVALTLHIDNWRWSGVPVHIRAGKALPRTVVDVVLVLRRPPRMLFTGTDGPPPPNRIRLCLQPDAGVTFHVLAKRPGGDDVATELPVSVDFRQVLGPVHAPYERVFDDALAGNPAHFARLDNLEQAWRIVGPILDVGTAPLPYAPGTWGPTDAGS</sequence>
<feature type="domain" description="Glucose-6-phosphate dehydrogenase NAD-binding" evidence="8">
    <location>
        <begin position="24"/>
        <end position="195"/>
    </location>
</feature>
<dbReference type="SUPFAM" id="SSF55347">
    <property type="entry name" value="Glyceraldehyde-3-phosphate dehydrogenase-like, C-terminal domain"/>
    <property type="match status" value="1"/>
</dbReference>
<dbReference type="EC" id="1.1.1.49" evidence="7"/>
<dbReference type="HAMAP" id="MF_00966">
    <property type="entry name" value="G6PD"/>
    <property type="match status" value="1"/>
</dbReference>
<evidence type="ECO:0000256" key="4">
    <source>
        <dbReference type="ARBA" id="ARBA00022857"/>
    </source>
</evidence>
<evidence type="ECO:0000256" key="5">
    <source>
        <dbReference type="ARBA" id="ARBA00023002"/>
    </source>
</evidence>
<comment type="similarity">
    <text evidence="2 7">Belongs to the glucose-6-phosphate dehydrogenase family.</text>
</comment>
<evidence type="ECO:0000256" key="1">
    <source>
        <dbReference type="ARBA" id="ARBA00004937"/>
    </source>
</evidence>
<keyword evidence="3 7" id="KW-0313">Glucose metabolism</keyword>
<feature type="binding site" evidence="7">
    <location>
        <position position="157"/>
    </location>
    <ligand>
        <name>NADP(+)</name>
        <dbReference type="ChEBI" id="CHEBI:58349"/>
    </ligand>
</feature>
<proteinExistence type="inferred from homology"/>
<dbReference type="Gene3D" id="3.40.50.720">
    <property type="entry name" value="NAD(P)-binding Rossmann-like Domain"/>
    <property type="match status" value="1"/>
</dbReference>
<dbReference type="Pfam" id="PF00479">
    <property type="entry name" value="G6PD_N"/>
    <property type="match status" value="1"/>
</dbReference>
<keyword evidence="6 7" id="KW-0119">Carbohydrate metabolism</keyword>
<dbReference type="InterPro" id="IPR022674">
    <property type="entry name" value="G6P_DH_NAD-bd"/>
</dbReference>
<dbReference type="InterPro" id="IPR019796">
    <property type="entry name" value="G6P_DH_AS"/>
</dbReference>
<evidence type="ECO:0000256" key="7">
    <source>
        <dbReference type="HAMAP-Rule" id="MF_00966"/>
    </source>
</evidence>
<evidence type="ECO:0000256" key="2">
    <source>
        <dbReference type="ARBA" id="ARBA00009975"/>
    </source>
</evidence>
<dbReference type="Gene3D" id="3.30.360.10">
    <property type="entry name" value="Dihydrodipicolinate Reductase, domain 2"/>
    <property type="match status" value="1"/>
</dbReference>
<name>A0ABS9TSI0_9PSEU</name>
<feature type="binding site" evidence="7">
    <location>
        <position position="187"/>
    </location>
    <ligand>
        <name>substrate</name>
    </ligand>
</feature>
<feature type="domain" description="Glucose-6-phosphate dehydrogenase C-terminal" evidence="9">
    <location>
        <begin position="198"/>
        <end position="464"/>
    </location>
</feature>
<keyword evidence="5 7" id="KW-0560">Oxidoreductase</keyword>
<dbReference type="PIRSF" id="PIRSF000110">
    <property type="entry name" value="G6PD"/>
    <property type="match status" value="1"/>
</dbReference>
<evidence type="ECO:0000259" key="9">
    <source>
        <dbReference type="Pfam" id="PF02781"/>
    </source>
</evidence>
<dbReference type="RefSeq" id="WP_241042286.1">
    <property type="nucleotide sequence ID" value="NZ_BAAAJF010000038.1"/>
</dbReference>
<keyword evidence="4 7" id="KW-0521">NADP</keyword>
<feature type="binding site" evidence="7">
    <location>
        <position position="244"/>
    </location>
    <ligand>
        <name>substrate</name>
    </ligand>
</feature>
<feature type="binding site" evidence="7">
    <location>
        <position position="335"/>
    </location>
    <ligand>
        <name>substrate</name>
    </ligand>
</feature>
<dbReference type="EMBL" id="JAKXMK010000043">
    <property type="protein sequence ID" value="MCH6171484.1"/>
    <property type="molecule type" value="Genomic_DNA"/>
</dbReference>
<evidence type="ECO:0000256" key="6">
    <source>
        <dbReference type="ARBA" id="ARBA00023277"/>
    </source>
</evidence>
<evidence type="ECO:0000313" key="11">
    <source>
        <dbReference type="Proteomes" id="UP001299970"/>
    </source>
</evidence>
<dbReference type="PRINTS" id="PR00079">
    <property type="entry name" value="G6PDHDRGNASE"/>
</dbReference>
<reference evidence="10 11" key="1">
    <citation type="submission" date="2022-03" db="EMBL/GenBank/DDBJ databases">
        <title>Pseudonocardia alaer sp. nov., a novel actinomycete isolated from reed forest soil.</title>
        <authorList>
            <person name="Wang L."/>
        </authorList>
    </citation>
    <scope>NUCLEOTIDE SEQUENCE [LARGE SCALE GENOMIC DNA]</scope>
    <source>
        <strain evidence="10 11">Y-16303</strain>
    </source>
</reference>
<feature type="active site" description="Proton acceptor" evidence="7">
    <location>
        <position position="249"/>
    </location>
</feature>
<feature type="binding site" evidence="7">
    <location>
        <position position="59"/>
    </location>
    <ligand>
        <name>NADP(+)</name>
        <dbReference type="ChEBI" id="CHEBI:58349"/>
    </ligand>
</feature>
<comment type="function">
    <text evidence="7">Catalyzes the oxidation of glucose 6-phosphate to 6-phosphogluconolactone.</text>
</comment>
<evidence type="ECO:0000259" key="8">
    <source>
        <dbReference type="Pfam" id="PF00479"/>
    </source>
</evidence>
<comment type="caution">
    <text evidence="10">The sequence shown here is derived from an EMBL/GenBank/DDBJ whole genome shotgun (WGS) entry which is preliminary data.</text>
</comment>
<feature type="binding site" evidence="7">
    <location>
        <position position="191"/>
    </location>
    <ligand>
        <name>substrate</name>
    </ligand>
</feature>
<comment type="caution">
    <text evidence="7">Lacks conserved residue(s) required for the propagation of feature annotation.</text>
</comment>
<evidence type="ECO:0000256" key="3">
    <source>
        <dbReference type="ARBA" id="ARBA00022526"/>
    </source>
</evidence>
<dbReference type="PROSITE" id="PS00069">
    <property type="entry name" value="G6P_DEHYDROGENASE"/>
    <property type="match status" value="1"/>
</dbReference>
<evidence type="ECO:0000313" key="10">
    <source>
        <dbReference type="EMBL" id="MCH6171484.1"/>
    </source>
</evidence>
<accession>A0ABS9TSI0</accession>
<dbReference type="InterPro" id="IPR036291">
    <property type="entry name" value="NAD(P)-bd_dom_sf"/>
</dbReference>
<dbReference type="Pfam" id="PF02781">
    <property type="entry name" value="G6PD_C"/>
    <property type="match status" value="1"/>
</dbReference>
<dbReference type="NCBIfam" id="TIGR00871">
    <property type="entry name" value="zwf"/>
    <property type="match status" value="1"/>
</dbReference>
<dbReference type="PANTHER" id="PTHR23429:SF0">
    <property type="entry name" value="GLUCOSE-6-PHOSPHATE 1-DEHYDROGENASE"/>
    <property type="match status" value="1"/>
</dbReference>
<dbReference type="InterPro" id="IPR001282">
    <property type="entry name" value="G6P_DH"/>
</dbReference>
<keyword evidence="11" id="KW-1185">Reference proteome</keyword>
<organism evidence="10 11">
    <name type="scientific">Pseudonocardia alaniniphila</name>
    <dbReference type="NCBI Taxonomy" id="75291"/>
    <lineage>
        <taxon>Bacteria</taxon>
        <taxon>Bacillati</taxon>
        <taxon>Actinomycetota</taxon>
        <taxon>Actinomycetes</taxon>
        <taxon>Pseudonocardiales</taxon>
        <taxon>Pseudonocardiaceae</taxon>
        <taxon>Pseudonocardia</taxon>
    </lineage>
</organism>
<gene>
    <name evidence="7 10" type="primary">zwf</name>
    <name evidence="10" type="ORF">MMF94_37825</name>
</gene>
<dbReference type="SUPFAM" id="SSF51735">
    <property type="entry name" value="NAD(P)-binding Rossmann-fold domains"/>
    <property type="match status" value="1"/>
</dbReference>
<dbReference type="InterPro" id="IPR022675">
    <property type="entry name" value="G6P_DH_C"/>
</dbReference>
<dbReference type="PANTHER" id="PTHR23429">
    <property type="entry name" value="GLUCOSE-6-PHOSPHATE 1-DEHYDROGENASE G6PD"/>
    <property type="match status" value="1"/>
</dbReference>